<organism evidence="4 5">
    <name type="scientific">Variovorax boronicumulans</name>
    <dbReference type="NCBI Taxonomy" id="436515"/>
    <lineage>
        <taxon>Bacteria</taxon>
        <taxon>Pseudomonadati</taxon>
        <taxon>Pseudomonadota</taxon>
        <taxon>Betaproteobacteria</taxon>
        <taxon>Burkholderiales</taxon>
        <taxon>Comamonadaceae</taxon>
        <taxon>Variovorax</taxon>
    </lineage>
</organism>
<keyword evidence="2" id="KW-0560">Oxidoreductase</keyword>
<dbReference type="InterPro" id="IPR051122">
    <property type="entry name" value="SDR_DHRS6-like"/>
</dbReference>
<dbReference type="Pfam" id="PF13561">
    <property type="entry name" value="adh_short_C2"/>
    <property type="match status" value="1"/>
</dbReference>
<dbReference type="AlphaFoldDB" id="A0A250DJ94"/>
<dbReference type="InterPro" id="IPR002347">
    <property type="entry name" value="SDR_fam"/>
</dbReference>
<dbReference type="PROSITE" id="PS00061">
    <property type="entry name" value="ADH_SHORT"/>
    <property type="match status" value="1"/>
</dbReference>
<protein>
    <submittedName>
        <fullName evidence="4">Short-chain dehydrogenase</fullName>
    </submittedName>
</protein>
<name>A0A250DJ94_9BURK</name>
<proteinExistence type="inferred from homology"/>
<dbReference type="RefSeq" id="WP_095744741.1">
    <property type="nucleotide sequence ID" value="NZ_CP023284.1"/>
</dbReference>
<dbReference type="FunFam" id="3.40.50.720:FF:000084">
    <property type="entry name" value="Short-chain dehydrogenase reductase"/>
    <property type="match status" value="1"/>
</dbReference>
<comment type="similarity">
    <text evidence="1">Belongs to the short-chain dehydrogenases/reductases (SDR) family.</text>
</comment>
<dbReference type="SMART" id="SM00822">
    <property type="entry name" value="PKS_KR"/>
    <property type="match status" value="1"/>
</dbReference>
<gene>
    <name evidence="4" type="ORF">CKY39_12985</name>
</gene>
<evidence type="ECO:0000259" key="3">
    <source>
        <dbReference type="SMART" id="SM00822"/>
    </source>
</evidence>
<dbReference type="EMBL" id="CP023284">
    <property type="protein sequence ID" value="ATA54033.1"/>
    <property type="molecule type" value="Genomic_DNA"/>
</dbReference>
<dbReference type="InterPro" id="IPR020904">
    <property type="entry name" value="Sc_DH/Rdtase_CS"/>
</dbReference>
<dbReference type="InterPro" id="IPR057326">
    <property type="entry name" value="KR_dom"/>
</dbReference>
<dbReference type="PRINTS" id="PR00081">
    <property type="entry name" value="GDHRDH"/>
</dbReference>
<feature type="domain" description="Ketoreductase" evidence="3">
    <location>
        <begin position="12"/>
        <end position="193"/>
    </location>
</feature>
<sequence length="262" mass="27389">MNTTPHTPYADKKAVITGGTLGMGLATAQALLDGGADVLVTGRNPQNLEAARRVLSPYGERAHVLASDTASLTDIDALATTVRERFGRIDLLHINAGISSLEPFEQVTEAGYDRAFAVNTKGPFFTVQRLAPLMPAGSAIVFTSSIADEGGMHGMSVYSATKAALRSMASGFAAELVTRGIRVNVVSPGFIDTPTLGVTDASAEERAEFMRLGDQITPMRRHGTSAEVARAVLFFAFEATFTTGARLTVDGGLGQGLTPGAA</sequence>
<evidence type="ECO:0000256" key="1">
    <source>
        <dbReference type="ARBA" id="ARBA00006484"/>
    </source>
</evidence>
<evidence type="ECO:0000313" key="5">
    <source>
        <dbReference type="Proteomes" id="UP000217154"/>
    </source>
</evidence>
<dbReference type="InterPro" id="IPR036291">
    <property type="entry name" value="NAD(P)-bd_dom_sf"/>
</dbReference>
<dbReference type="KEGG" id="vbo:CKY39_12985"/>
<evidence type="ECO:0000313" key="4">
    <source>
        <dbReference type="EMBL" id="ATA54033.1"/>
    </source>
</evidence>
<dbReference type="SUPFAM" id="SSF51735">
    <property type="entry name" value="NAD(P)-binding Rossmann-fold domains"/>
    <property type="match status" value="1"/>
</dbReference>
<dbReference type="CDD" id="cd05233">
    <property type="entry name" value="SDR_c"/>
    <property type="match status" value="1"/>
</dbReference>
<dbReference type="Gene3D" id="3.40.50.720">
    <property type="entry name" value="NAD(P)-binding Rossmann-like Domain"/>
    <property type="match status" value="1"/>
</dbReference>
<dbReference type="PANTHER" id="PTHR43477:SF1">
    <property type="entry name" value="DIHYDROANTICAPSIN 7-DEHYDROGENASE"/>
    <property type="match status" value="1"/>
</dbReference>
<accession>A0A250DJ94</accession>
<evidence type="ECO:0000256" key="2">
    <source>
        <dbReference type="ARBA" id="ARBA00023002"/>
    </source>
</evidence>
<dbReference type="Proteomes" id="UP000217154">
    <property type="component" value="Chromosome"/>
</dbReference>
<reference evidence="4 5" key="1">
    <citation type="submission" date="2017-09" db="EMBL/GenBank/DDBJ databases">
        <title>The diverse metabolic capabilities of V. boronicumulans make it an excellent choice for continued studies on novel biodegradation.</title>
        <authorList>
            <person name="Sun S."/>
        </authorList>
    </citation>
    <scope>NUCLEOTIDE SEQUENCE [LARGE SCALE GENOMIC DNA]</scope>
    <source>
        <strain evidence="4 5">J1</strain>
    </source>
</reference>
<dbReference type="PANTHER" id="PTHR43477">
    <property type="entry name" value="DIHYDROANTICAPSIN 7-DEHYDROGENASE"/>
    <property type="match status" value="1"/>
</dbReference>
<dbReference type="GO" id="GO:0016491">
    <property type="term" value="F:oxidoreductase activity"/>
    <property type="evidence" value="ECO:0007669"/>
    <property type="project" value="UniProtKB-KW"/>
</dbReference>